<evidence type="ECO:0000313" key="14">
    <source>
        <dbReference type="EMBL" id="SCE65819.1"/>
    </source>
</evidence>
<feature type="binding site" evidence="12">
    <location>
        <position position="188"/>
    </location>
    <ligand>
        <name>ATP</name>
        <dbReference type="ChEBI" id="CHEBI:30616"/>
    </ligand>
</feature>
<dbReference type="OrthoDB" id="9775849at2"/>
<evidence type="ECO:0000256" key="2">
    <source>
        <dbReference type="ARBA" id="ARBA00012035"/>
    </source>
</evidence>
<keyword evidence="15" id="KW-1185">Reference proteome</keyword>
<feature type="binding site" evidence="12">
    <location>
        <begin position="11"/>
        <end position="13"/>
    </location>
    <ligand>
        <name>substrate</name>
    </ligand>
</feature>
<feature type="binding site" evidence="12">
    <location>
        <position position="253"/>
    </location>
    <ligand>
        <name>substrate</name>
    </ligand>
</feature>
<feature type="domain" description="Carbohydrate kinase PfkB" evidence="13">
    <location>
        <begin position="1"/>
        <end position="296"/>
    </location>
</feature>
<dbReference type="EC" id="2.7.1.15" evidence="2 12"/>
<evidence type="ECO:0000256" key="8">
    <source>
        <dbReference type="ARBA" id="ARBA00022840"/>
    </source>
</evidence>
<dbReference type="PRINTS" id="PR00990">
    <property type="entry name" value="RIBOKINASE"/>
</dbReference>
<dbReference type="GO" id="GO:0005829">
    <property type="term" value="C:cytosol"/>
    <property type="evidence" value="ECO:0007669"/>
    <property type="project" value="TreeGrafter"/>
</dbReference>
<feature type="binding site" evidence="12">
    <location>
        <begin position="252"/>
        <end position="253"/>
    </location>
    <ligand>
        <name>ATP</name>
        <dbReference type="ChEBI" id="CHEBI:30616"/>
    </ligand>
</feature>
<evidence type="ECO:0000256" key="5">
    <source>
        <dbReference type="ARBA" id="ARBA00022723"/>
    </source>
</evidence>
<comment type="subunit">
    <text evidence="12">Homodimer.</text>
</comment>
<comment type="pathway">
    <text evidence="12">Carbohydrate metabolism; D-ribose degradation; D-ribose 5-phosphate from beta-D-ribopyranose: step 2/2.</text>
</comment>
<keyword evidence="9 12" id="KW-0460">Magnesium</keyword>
<name>A0A1C4U2G6_9ACTN</name>
<comment type="cofactor">
    <cofactor evidence="12">
        <name>Mg(2+)</name>
        <dbReference type="ChEBI" id="CHEBI:18420"/>
    </cofactor>
    <text evidence="12">Requires a divalent cation, most likely magnesium in vivo, as an electrophilic catalyst to aid phosphoryl group transfer. It is the chelate of the metal and the nucleotide that is the actual substrate.</text>
</comment>
<evidence type="ECO:0000256" key="6">
    <source>
        <dbReference type="ARBA" id="ARBA00022741"/>
    </source>
</evidence>
<feature type="binding site" evidence="12">
    <location>
        <position position="247"/>
    </location>
    <ligand>
        <name>K(+)</name>
        <dbReference type="ChEBI" id="CHEBI:29103"/>
    </ligand>
</feature>
<organism evidence="14 15">
    <name type="scientific">Micromonospora coriariae</name>
    <dbReference type="NCBI Taxonomy" id="285665"/>
    <lineage>
        <taxon>Bacteria</taxon>
        <taxon>Bacillati</taxon>
        <taxon>Actinomycetota</taxon>
        <taxon>Actinomycetes</taxon>
        <taxon>Micromonosporales</taxon>
        <taxon>Micromonosporaceae</taxon>
        <taxon>Micromonospora</taxon>
    </lineage>
</organism>
<evidence type="ECO:0000256" key="10">
    <source>
        <dbReference type="ARBA" id="ARBA00022958"/>
    </source>
</evidence>
<accession>A0A1C4U2G6</accession>
<dbReference type="HAMAP" id="MF_01987">
    <property type="entry name" value="Ribokinase"/>
    <property type="match status" value="1"/>
</dbReference>
<dbReference type="RefSeq" id="WP_089016350.1">
    <property type="nucleotide sequence ID" value="NZ_LT607412.1"/>
</dbReference>
<comment type="function">
    <text evidence="12">Catalyzes the phosphorylation of ribose at O-5 in a reaction requiring ATP and magnesium. The resulting D-ribose-5-phosphate can then be used either for sythesis of nucleotides, histidine, and tryptophan, or as a component of the pentose phosphate pathway.</text>
</comment>
<feature type="active site" description="Proton acceptor" evidence="12">
    <location>
        <position position="253"/>
    </location>
</feature>
<feature type="binding site" evidence="12">
    <location>
        <position position="140"/>
    </location>
    <ligand>
        <name>substrate</name>
    </ligand>
</feature>
<dbReference type="Pfam" id="PF00294">
    <property type="entry name" value="PfkB"/>
    <property type="match status" value="1"/>
</dbReference>
<comment type="similarity">
    <text evidence="1">Belongs to the carbohydrate kinase pfkB family.</text>
</comment>
<dbReference type="GO" id="GO:0005524">
    <property type="term" value="F:ATP binding"/>
    <property type="evidence" value="ECO:0007669"/>
    <property type="project" value="UniProtKB-UniRule"/>
</dbReference>
<evidence type="ECO:0000256" key="1">
    <source>
        <dbReference type="ARBA" id="ARBA00005380"/>
    </source>
</evidence>
<keyword evidence="7 12" id="KW-0418">Kinase</keyword>
<comment type="similarity">
    <text evidence="12">Belongs to the carbohydrate kinase PfkB family. Ribokinase subfamily.</text>
</comment>
<evidence type="ECO:0000256" key="3">
    <source>
        <dbReference type="ARBA" id="ARBA00016943"/>
    </source>
</evidence>
<dbReference type="InterPro" id="IPR011611">
    <property type="entry name" value="PfkB_dom"/>
</dbReference>
<dbReference type="Gene3D" id="3.40.1190.20">
    <property type="match status" value="1"/>
</dbReference>
<feature type="binding site" evidence="12">
    <location>
        <begin position="221"/>
        <end position="226"/>
    </location>
    <ligand>
        <name>ATP</name>
        <dbReference type="ChEBI" id="CHEBI:30616"/>
    </ligand>
</feature>
<dbReference type="AlphaFoldDB" id="A0A1C4U2G6"/>
<keyword evidence="8 12" id="KW-0067">ATP-binding</keyword>
<reference evidence="15" key="1">
    <citation type="submission" date="2016-06" db="EMBL/GenBank/DDBJ databases">
        <authorList>
            <person name="Varghese N."/>
            <person name="Submissions Spin"/>
        </authorList>
    </citation>
    <scope>NUCLEOTIDE SEQUENCE [LARGE SCALE GENOMIC DNA]</scope>
    <source>
        <strain evidence="15">DSM 44875</strain>
    </source>
</reference>
<dbReference type="UniPathway" id="UPA00916">
    <property type="reaction ID" value="UER00889"/>
</dbReference>
<comment type="activity regulation">
    <text evidence="12">Activated by a monovalent cation that binds near, but not in, the active site. The most likely occupant of the site in vivo is potassium. Ion binding induces a conformational change that may alter substrate affinity.</text>
</comment>
<feature type="binding site" evidence="12">
    <location>
        <position position="283"/>
    </location>
    <ligand>
        <name>K(+)</name>
        <dbReference type="ChEBI" id="CHEBI:29103"/>
    </ligand>
</feature>
<dbReference type="GO" id="GO:0004747">
    <property type="term" value="F:ribokinase activity"/>
    <property type="evidence" value="ECO:0007669"/>
    <property type="project" value="UniProtKB-UniRule"/>
</dbReference>
<dbReference type="GO" id="GO:0046872">
    <property type="term" value="F:metal ion binding"/>
    <property type="evidence" value="ECO:0007669"/>
    <property type="project" value="UniProtKB-KW"/>
</dbReference>
<dbReference type="InterPro" id="IPR029056">
    <property type="entry name" value="Ribokinase-like"/>
</dbReference>
<dbReference type="SUPFAM" id="SSF53613">
    <property type="entry name" value="Ribokinase-like"/>
    <property type="match status" value="1"/>
</dbReference>
<comment type="subcellular location">
    <subcellularLocation>
        <location evidence="12">Cytoplasm</location>
    </subcellularLocation>
</comment>
<dbReference type="PROSITE" id="PS00584">
    <property type="entry name" value="PFKB_KINASES_2"/>
    <property type="match status" value="1"/>
</dbReference>
<evidence type="ECO:0000256" key="9">
    <source>
        <dbReference type="ARBA" id="ARBA00022842"/>
    </source>
</evidence>
<feature type="binding site" evidence="12">
    <location>
        <position position="249"/>
    </location>
    <ligand>
        <name>K(+)</name>
        <dbReference type="ChEBI" id="CHEBI:29103"/>
    </ligand>
</feature>
<feature type="binding site" evidence="12">
    <location>
        <position position="288"/>
    </location>
    <ligand>
        <name>K(+)</name>
        <dbReference type="ChEBI" id="CHEBI:29103"/>
    </ligand>
</feature>
<dbReference type="GO" id="GO:0019303">
    <property type="term" value="P:D-ribose catabolic process"/>
    <property type="evidence" value="ECO:0007669"/>
    <property type="project" value="UniProtKB-UniRule"/>
</dbReference>
<dbReference type="PANTHER" id="PTHR10584">
    <property type="entry name" value="SUGAR KINASE"/>
    <property type="match status" value="1"/>
</dbReference>
<dbReference type="CDD" id="cd01174">
    <property type="entry name" value="ribokinase"/>
    <property type="match status" value="1"/>
</dbReference>
<evidence type="ECO:0000256" key="7">
    <source>
        <dbReference type="ARBA" id="ARBA00022777"/>
    </source>
</evidence>
<evidence type="ECO:0000313" key="15">
    <source>
        <dbReference type="Proteomes" id="UP000198243"/>
    </source>
</evidence>
<evidence type="ECO:0000256" key="4">
    <source>
        <dbReference type="ARBA" id="ARBA00022679"/>
    </source>
</evidence>
<feature type="binding site" evidence="12">
    <location>
        <position position="286"/>
    </location>
    <ligand>
        <name>K(+)</name>
        <dbReference type="ChEBI" id="CHEBI:29103"/>
    </ligand>
</feature>
<protein>
    <recommendedName>
        <fullName evidence="3 12">Ribokinase</fullName>
        <shortName evidence="12">RK</shortName>
        <ecNumber evidence="2 12">2.7.1.15</ecNumber>
    </recommendedName>
</protein>
<keyword evidence="12" id="KW-0963">Cytoplasm</keyword>
<evidence type="ECO:0000259" key="13">
    <source>
        <dbReference type="Pfam" id="PF00294"/>
    </source>
</evidence>
<comment type="catalytic activity">
    <reaction evidence="12">
        <text>D-ribose + ATP = D-ribose 5-phosphate + ADP + H(+)</text>
        <dbReference type="Rhea" id="RHEA:13697"/>
        <dbReference type="ChEBI" id="CHEBI:15378"/>
        <dbReference type="ChEBI" id="CHEBI:30616"/>
        <dbReference type="ChEBI" id="CHEBI:47013"/>
        <dbReference type="ChEBI" id="CHEBI:78346"/>
        <dbReference type="ChEBI" id="CHEBI:456216"/>
        <dbReference type="EC" id="2.7.1.15"/>
    </reaction>
</comment>
<keyword evidence="6 12" id="KW-0547">Nucleotide-binding</keyword>
<keyword evidence="10 12" id="KW-0630">Potassium</keyword>
<keyword evidence="11 12" id="KW-0119">Carbohydrate metabolism</keyword>
<feature type="binding site" evidence="12">
    <location>
        <begin position="39"/>
        <end position="43"/>
    </location>
    <ligand>
        <name>substrate</name>
    </ligand>
</feature>
<evidence type="ECO:0000256" key="11">
    <source>
        <dbReference type="ARBA" id="ARBA00023277"/>
    </source>
</evidence>
<dbReference type="InterPro" id="IPR011877">
    <property type="entry name" value="Ribokinase"/>
</dbReference>
<sequence>MSRVVVVGSANLDLGVAVPHLPTPGETVLGDEVAARPGGKGSNQAVAARRLGADTLFFAAVGDDRFGADVRAALAAEGLPPDHLTTVAGIATGVALIVVDTAGENTVVVAPGANARLTDDALAALPATLSSDAVLVLQLEIPLATCLAAARHARDAGARVVLNAAPLPDPVPPTMATLLRHVDVLVVNEGEALRLAGVPTTDWAALAAGLRTHGPAACVITLGERGAVHADAVGVTAHAAFPVDAVDTTGAGDSFVGALAASLADGQSLPEAVHRGCAAGALATTRMGAQSALPTRADLDRFRATYSEASHA</sequence>
<dbReference type="Proteomes" id="UP000198243">
    <property type="component" value="Chromosome I"/>
</dbReference>
<gene>
    <name evidence="12" type="primary">rbsK</name>
    <name evidence="14" type="ORF">GA0070607_0046</name>
</gene>
<keyword evidence="4 12" id="KW-0808">Transferase</keyword>
<dbReference type="InterPro" id="IPR002173">
    <property type="entry name" value="Carboh/pur_kinase_PfkB_CS"/>
</dbReference>
<proteinExistence type="inferred from homology"/>
<comment type="caution">
    <text evidence="12">Lacks conserved residue(s) required for the propagation of feature annotation.</text>
</comment>
<keyword evidence="5 12" id="KW-0479">Metal-binding</keyword>
<dbReference type="InterPro" id="IPR002139">
    <property type="entry name" value="Ribo/fructo_kinase"/>
</dbReference>
<evidence type="ECO:0000256" key="12">
    <source>
        <dbReference type="HAMAP-Rule" id="MF_01987"/>
    </source>
</evidence>
<dbReference type="EMBL" id="LT607412">
    <property type="protein sequence ID" value="SCE65819.1"/>
    <property type="molecule type" value="Genomic_DNA"/>
</dbReference>
<dbReference type="PANTHER" id="PTHR10584:SF166">
    <property type="entry name" value="RIBOKINASE"/>
    <property type="match status" value="1"/>
</dbReference>